<keyword evidence="2" id="KW-1185">Reference proteome</keyword>
<evidence type="ECO:0000313" key="2">
    <source>
        <dbReference type="Proteomes" id="UP000093514"/>
    </source>
</evidence>
<dbReference type="RefSeq" id="WP_068717783.1">
    <property type="nucleotide sequence ID" value="NZ_LWDV01000009.1"/>
</dbReference>
<organism evidence="1 2">
    <name type="scientific">Orenia metallireducens</name>
    <dbReference type="NCBI Taxonomy" id="1413210"/>
    <lineage>
        <taxon>Bacteria</taxon>
        <taxon>Bacillati</taxon>
        <taxon>Bacillota</taxon>
        <taxon>Clostridia</taxon>
        <taxon>Halanaerobiales</taxon>
        <taxon>Halobacteroidaceae</taxon>
        <taxon>Orenia</taxon>
    </lineage>
</organism>
<dbReference type="Proteomes" id="UP000093514">
    <property type="component" value="Unassembled WGS sequence"/>
</dbReference>
<proteinExistence type="predicted"/>
<reference evidence="1 2" key="2">
    <citation type="submission" date="2016-08" db="EMBL/GenBank/DDBJ databases">
        <title>Orenia metallireducens sp. nov. strain Z6, a Novel Metal-reducing Firmicute from the Deep Subsurface.</title>
        <authorList>
            <person name="Maxim B.I."/>
            <person name="Kenneth K."/>
            <person name="Flynn T.M."/>
            <person name="Oloughlin E.J."/>
            <person name="Locke R.A."/>
            <person name="Weber J.R."/>
            <person name="Egan S.M."/>
            <person name="Mackie R.I."/>
            <person name="Cann I.K."/>
        </authorList>
    </citation>
    <scope>NUCLEOTIDE SEQUENCE [LARGE SCALE GENOMIC DNA]</scope>
    <source>
        <strain evidence="1 2">Z6</strain>
    </source>
</reference>
<dbReference type="OrthoDB" id="2692108at2"/>
<gene>
    <name evidence="1" type="ORF">U472_09310</name>
</gene>
<accession>A0A1C0A7J3</accession>
<comment type="caution">
    <text evidence="1">The sequence shown here is derived from an EMBL/GenBank/DDBJ whole genome shotgun (WGS) entry which is preliminary data.</text>
</comment>
<sequence>MNPKERVRWEKIRAKGKSKYILIHGVVGWGFSTAIIYTLIGLIMDKRIGIDNISLQKSLVDLTIALVVFPDVGVLQSIFTWNKKE</sequence>
<name>A0A1C0A7J3_9FIRM</name>
<dbReference type="EMBL" id="LWDV01000009">
    <property type="protein sequence ID" value="OCL26200.1"/>
    <property type="molecule type" value="Genomic_DNA"/>
</dbReference>
<evidence type="ECO:0000313" key="1">
    <source>
        <dbReference type="EMBL" id="OCL26200.1"/>
    </source>
</evidence>
<protein>
    <submittedName>
        <fullName evidence="1">Uncharacterized protein</fullName>
    </submittedName>
</protein>
<reference evidence="2" key="1">
    <citation type="submission" date="2016-07" db="EMBL/GenBank/DDBJ databases">
        <authorList>
            <person name="Florea S."/>
            <person name="Webb J.S."/>
            <person name="Jaromczyk J."/>
            <person name="Schardl C.L."/>
        </authorList>
    </citation>
    <scope>NUCLEOTIDE SEQUENCE [LARGE SCALE GENOMIC DNA]</scope>
    <source>
        <strain evidence="2">Z6</strain>
    </source>
</reference>
<dbReference type="AlphaFoldDB" id="A0A1C0A7J3"/>